<dbReference type="AlphaFoldDB" id="R0I9Q1"/>
<feature type="non-terminal residue" evidence="2">
    <location>
        <position position="1"/>
    </location>
</feature>
<feature type="compositionally biased region" description="Basic and acidic residues" evidence="1">
    <location>
        <begin position="23"/>
        <end position="38"/>
    </location>
</feature>
<evidence type="ECO:0000313" key="2">
    <source>
        <dbReference type="EMBL" id="EOA39139.1"/>
    </source>
</evidence>
<sequence length="133" mass="15146">FLLSSSFTFTRIHSGSHLTTEQAEERMEKSREQAEETIQKYNKRSRTGQTKPTSTCDKQDDSLEKGEHWDHESICSDDEEDVGVGDTEQISRPEAIRKDNETFLSNAGRDLKNLLQKYDESDKNESGSGARDN</sequence>
<name>R0I9Q1_9BRAS</name>
<evidence type="ECO:0000313" key="3">
    <source>
        <dbReference type="Proteomes" id="UP000029121"/>
    </source>
</evidence>
<dbReference type="Proteomes" id="UP000029121">
    <property type="component" value="Unassembled WGS sequence"/>
</dbReference>
<keyword evidence="3" id="KW-1185">Reference proteome</keyword>
<evidence type="ECO:0000256" key="1">
    <source>
        <dbReference type="SAM" id="MobiDB-lite"/>
    </source>
</evidence>
<feature type="compositionally biased region" description="Basic and acidic residues" evidence="1">
    <location>
        <begin position="57"/>
        <end position="74"/>
    </location>
</feature>
<feature type="compositionally biased region" description="Basic and acidic residues" evidence="1">
    <location>
        <begin position="89"/>
        <end position="101"/>
    </location>
</feature>
<reference evidence="3" key="1">
    <citation type="journal article" date="2013" name="Nat. Genet.">
        <title>The Capsella rubella genome and the genomic consequences of rapid mating system evolution.</title>
        <authorList>
            <person name="Slotte T."/>
            <person name="Hazzouri K.M."/>
            <person name="Agren J.A."/>
            <person name="Koenig D."/>
            <person name="Maumus F."/>
            <person name="Guo Y.L."/>
            <person name="Steige K."/>
            <person name="Platts A.E."/>
            <person name="Escobar J.S."/>
            <person name="Newman L.K."/>
            <person name="Wang W."/>
            <person name="Mandakova T."/>
            <person name="Vello E."/>
            <person name="Smith L.M."/>
            <person name="Henz S.R."/>
            <person name="Steffen J."/>
            <person name="Takuno S."/>
            <person name="Brandvain Y."/>
            <person name="Coop G."/>
            <person name="Andolfatto P."/>
            <person name="Hu T.T."/>
            <person name="Blanchette M."/>
            <person name="Clark R.M."/>
            <person name="Quesneville H."/>
            <person name="Nordborg M."/>
            <person name="Gaut B.S."/>
            <person name="Lysak M.A."/>
            <person name="Jenkins J."/>
            <person name="Grimwood J."/>
            <person name="Chapman J."/>
            <person name="Prochnik S."/>
            <person name="Shu S."/>
            <person name="Rokhsar D."/>
            <person name="Schmutz J."/>
            <person name="Weigel D."/>
            <person name="Wright S.I."/>
        </authorList>
    </citation>
    <scope>NUCLEOTIDE SEQUENCE [LARGE SCALE GENOMIC DNA]</scope>
    <source>
        <strain evidence="3">cv. Monte Gargano</strain>
    </source>
</reference>
<dbReference type="OrthoDB" id="10533844at2759"/>
<protein>
    <submittedName>
        <fullName evidence="2">Uncharacterized protein</fullName>
    </submittedName>
</protein>
<dbReference type="KEGG" id="crb:17900022"/>
<dbReference type="EMBL" id="KB870805">
    <property type="protein sequence ID" value="EOA39139.1"/>
    <property type="molecule type" value="Genomic_DNA"/>
</dbReference>
<accession>R0I9Q1</accession>
<feature type="compositionally biased region" description="Polar residues" evidence="1">
    <location>
        <begin position="12"/>
        <end position="21"/>
    </location>
</feature>
<feature type="region of interest" description="Disordered" evidence="1">
    <location>
        <begin position="12"/>
        <end position="103"/>
    </location>
</feature>
<feature type="compositionally biased region" description="Polar residues" evidence="1">
    <location>
        <begin position="47"/>
        <end position="56"/>
    </location>
</feature>
<proteinExistence type="predicted"/>
<organism evidence="2 3">
    <name type="scientific">Capsella rubella</name>
    <dbReference type="NCBI Taxonomy" id="81985"/>
    <lineage>
        <taxon>Eukaryota</taxon>
        <taxon>Viridiplantae</taxon>
        <taxon>Streptophyta</taxon>
        <taxon>Embryophyta</taxon>
        <taxon>Tracheophyta</taxon>
        <taxon>Spermatophyta</taxon>
        <taxon>Magnoliopsida</taxon>
        <taxon>eudicotyledons</taxon>
        <taxon>Gunneridae</taxon>
        <taxon>Pentapetalae</taxon>
        <taxon>rosids</taxon>
        <taxon>malvids</taxon>
        <taxon>Brassicales</taxon>
        <taxon>Brassicaceae</taxon>
        <taxon>Camelineae</taxon>
        <taxon>Capsella</taxon>
    </lineage>
</organism>
<gene>
    <name evidence="2" type="ORF">CARUB_v10012064mg</name>
</gene>